<proteinExistence type="predicted"/>
<dbReference type="AlphaFoldDB" id="A0A2G5B1C0"/>
<feature type="compositionally biased region" description="Polar residues" evidence="1">
    <location>
        <begin position="99"/>
        <end position="115"/>
    </location>
</feature>
<gene>
    <name evidence="2" type="ORF">COEREDRAFT_17916</name>
</gene>
<feature type="compositionally biased region" description="Low complexity" evidence="1">
    <location>
        <begin position="124"/>
        <end position="134"/>
    </location>
</feature>
<evidence type="ECO:0000313" key="2">
    <source>
        <dbReference type="EMBL" id="PIA12810.1"/>
    </source>
</evidence>
<feature type="region of interest" description="Disordered" evidence="1">
    <location>
        <begin position="318"/>
        <end position="469"/>
    </location>
</feature>
<feature type="compositionally biased region" description="Polar residues" evidence="1">
    <location>
        <begin position="354"/>
        <end position="379"/>
    </location>
</feature>
<protein>
    <submittedName>
        <fullName evidence="2">Uncharacterized protein</fullName>
    </submittedName>
</protein>
<feature type="compositionally biased region" description="Basic and acidic residues" evidence="1">
    <location>
        <begin position="434"/>
        <end position="450"/>
    </location>
</feature>
<sequence>MNNAASGPTTDMSRVPPPSQRFSLLSRPDFMTAVDSFREHFGQDVRCKTAEGYTFLGRDRTMHAGVSSQQQQQQAQGALAPRTGAQTTGQVLSPHIESPTHSSPSRLSPMLNSTAPHGGGQRPRGGPTTATTGTSISHRGDESTLDQLLSYMKRSPQSAPNTAGGRELSNATMAPGLAFQKTVIVSEAKSRLDALDASLPAHLSIALPSIKHLVGLRVGISKLSSQADQLHQSKQIDDPAGEHGSAVEGRREIDHGMAAAKTPSASMVPHLHAQTEPDSGMTADRVRKRRQTGFLFQIQVPKKARRSVIDVISGSVSDKRLAGRAGSKRQRKHSVTSSSPQRRQQQLRSRSPVAQGSTVHTHSSSLSPHQLSDGESLQNADMAEVAGTAELPQNSTYTKAQRLSQSKTQRSTFEVERAGASDAQHQLQSMASTSRDREVGWQGIRDEGSKDVAATGLTSSAGEGMSEAEIERIRRQSTRLLELMRSFKHCGDAEREPGGRARLEIGHYIESLACCLEDFWCRRVYQPLAEVNKNWSTMLGICEYLYKRCSTRELALLRGCAALVVAGVYYQQASASLEIVRRLPDAEAAAMAAGDAARYLCDMERSEQRSHALLNAYSLAQEFPQTWERCQESAAALGPFELRSHPHTKKWPAVAYPVSATSNPLDIANFVRQVGHEWLDRNGLSLQTQ</sequence>
<evidence type="ECO:0000256" key="1">
    <source>
        <dbReference type="SAM" id="MobiDB-lite"/>
    </source>
</evidence>
<keyword evidence="3" id="KW-1185">Reference proteome</keyword>
<dbReference type="EMBL" id="KZ303566">
    <property type="protein sequence ID" value="PIA12810.1"/>
    <property type="molecule type" value="Genomic_DNA"/>
</dbReference>
<feature type="compositionally biased region" description="Polar residues" evidence="1">
    <location>
        <begin position="391"/>
        <end position="412"/>
    </location>
</feature>
<organism evidence="2 3">
    <name type="scientific">Coemansia reversa (strain ATCC 12441 / NRRL 1564)</name>
    <dbReference type="NCBI Taxonomy" id="763665"/>
    <lineage>
        <taxon>Eukaryota</taxon>
        <taxon>Fungi</taxon>
        <taxon>Fungi incertae sedis</taxon>
        <taxon>Zoopagomycota</taxon>
        <taxon>Kickxellomycotina</taxon>
        <taxon>Kickxellomycetes</taxon>
        <taxon>Kickxellales</taxon>
        <taxon>Kickxellaceae</taxon>
        <taxon>Coemansia</taxon>
    </lineage>
</organism>
<evidence type="ECO:0000313" key="3">
    <source>
        <dbReference type="Proteomes" id="UP000242474"/>
    </source>
</evidence>
<feature type="region of interest" description="Disordered" evidence="1">
    <location>
        <begin position="1"/>
        <end position="23"/>
    </location>
</feature>
<dbReference type="OrthoDB" id="5597932at2759"/>
<feature type="region of interest" description="Disordered" evidence="1">
    <location>
        <begin position="64"/>
        <end position="141"/>
    </location>
</feature>
<accession>A0A2G5B1C0</accession>
<feature type="compositionally biased region" description="Low complexity" evidence="1">
    <location>
        <begin position="337"/>
        <end position="352"/>
    </location>
</feature>
<dbReference type="Proteomes" id="UP000242474">
    <property type="component" value="Unassembled WGS sequence"/>
</dbReference>
<name>A0A2G5B1C0_COERN</name>
<feature type="compositionally biased region" description="Polar residues" evidence="1">
    <location>
        <begin position="423"/>
        <end position="433"/>
    </location>
</feature>
<reference evidence="2 3" key="1">
    <citation type="journal article" date="2015" name="Genome Biol. Evol.">
        <title>Phylogenomic analyses indicate that early fungi evolved digesting cell walls of algal ancestors of land plants.</title>
        <authorList>
            <person name="Chang Y."/>
            <person name="Wang S."/>
            <person name="Sekimoto S."/>
            <person name="Aerts A.L."/>
            <person name="Choi C."/>
            <person name="Clum A."/>
            <person name="LaButti K.M."/>
            <person name="Lindquist E.A."/>
            <person name="Yee Ngan C."/>
            <person name="Ohm R.A."/>
            <person name="Salamov A.A."/>
            <person name="Grigoriev I.V."/>
            <person name="Spatafora J.W."/>
            <person name="Berbee M.L."/>
        </authorList>
    </citation>
    <scope>NUCLEOTIDE SEQUENCE [LARGE SCALE GENOMIC DNA]</scope>
    <source>
        <strain evidence="2 3">NRRL 1564</strain>
    </source>
</reference>
<feature type="region of interest" description="Disordered" evidence="1">
    <location>
        <begin position="259"/>
        <end position="285"/>
    </location>
</feature>
<feature type="compositionally biased region" description="Polar residues" evidence="1">
    <location>
        <begin position="1"/>
        <end position="12"/>
    </location>
</feature>